<dbReference type="OrthoDB" id="2157530at2759"/>
<reference evidence="1" key="1">
    <citation type="journal article" date="2020" name="Stud. Mycol.">
        <title>101 Dothideomycetes genomes: a test case for predicting lifestyles and emergence of pathogens.</title>
        <authorList>
            <person name="Haridas S."/>
            <person name="Albert R."/>
            <person name="Binder M."/>
            <person name="Bloem J."/>
            <person name="Labutti K."/>
            <person name="Salamov A."/>
            <person name="Andreopoulos B."/>
            <person name="Baker S."/>
            <person name="Barry K."/>
            <person name="Bills G."/>
            <person name="Bluhm B."/>
            <person name="Cannon C."/>
            <person name="Castanera R."/>
            <person name="Culley D."/>
            <person name="Daum C."/>
            <person name="Ezra D."/>
            <person name="Gonzalez J."/>
            <person name="Henrissat B."/>
            <person name="Kuo A."/>
            <person name="Liang C."/>
            <person name="Lipzen A."/>
            <person name="Lutzoni F."/>
            <person name="Magnuson J."/>
            <person name="Mondo S."/>
            <person name="Nolan M."/>
            <person name="Ohm R."/>
            <person name="Pangilinan J."/>
            <person name="Park H.-J."/>
            <person name="Ramirez L."/>
            <person name="Alfaro M."/>
            <person name="Sun H."/>
            <person name="Tritt A."/>
            <person name="Yoshinaga Y."/>
            <person name="Zwiers L.-H."/>
            <person name="Turgeon B."/>
            <person name="Goodwin S."/>
            <person name="Spatafora J."/>
            <person name="Crous P."/>
            <person name="Grigoriev I."/>
        </authorList>
    </citation>
    <scope>NUCLEOTIDE SEQUENCE</scope>
    <source>
        <strain evidence="1">CBS 109.77</strain>
    </source>
</reference>
<protein>
    <submittedName>
        <fullName evidence="1">Uncharacterized protein</fullName>
    </submittedName>
</protein>
<proteinExistence type="predicted"/>
<sequence>MQMRIATWDASQLYLLHDAMERVRDLSCEEPKDKVHGILSMVDWGKTTPIRLDDARGKLCLVLQNWAEVSPSLVKPPEYPVKGRVALLRDMVDSVMQRPASLEILRTLVNHDAHQCGRQASNAKSMCLFQAQLSAPTEIELGVGIDQISSRAILTDGGEVTVYLPDAAQPGD</sequence>
<gene>
    <name evidence="1" type="ORF">K505DRAFT_334047</name>
</gene>
<organism evidence="1 2">
    <name type="scientific">Melanomma pulvis-pyrius CBS 109.77</name>
    <dbReference type="NCBI Taxonomy" id="1314802"/>
    <lineage>
        <taxon>Eukaryota</taxon>
        <taxon>Fungi</taxon>
        <taxon>Dikarya</taxon>
        <taxon>Ascomycota</taxon>
        <taxon>Pezizomycotina</taxon>
        <taxon>Dothideomycetes</taxon>
        <taxon>Pleosporomycetidae</taxon>
        <taxon>Pleosporales</taxon>
        <taxon>Melanommataceae</taxon>
        <taxon>Melanomma</taxon>
    </lineage>
</organism>
<keyword evidence="2" id="KW-1185">Reference proteome</keyword>
<evidence type="ECO:0000313" key="2">
    <source>
        <dbReference type="Proteomes" id="UP000799757"/>
    </source>
</evidence>
<name>A0A6A6XNP2_9PLEO</name>
<accession>A0A6A6XNP2</accession>
<dbReference type="Proteomes" id="UP000799757">
    <property type="component" value="Unassembled WGS sequence"/>
</dbReference>
<dbReference type="AlphaFoldDB" id="A0A6A6XNP2"/>
<evidence type="ECO:0000313" key="1">
    <source>
        <dbReference type="EMBL" id="KAF2797753.1"/>
    </source>
</evidence>
<dbReference type="EMBL" id="MU001799">
    <property type="protein sequence ID" value="KAF2797753.1"/>
    <property type="molecule type" value="Genomic_DNA"/>
</dbReference>